<feature type="region of interest" description="Disordered" evidence="2">
    <location>
        <begin position="1"/>
        <end position="22"/>
    </location>
</feature>
<dbReference type="PANTHER" id="PTHR13452">
    <property type="entry name" value="THUMP DOMAIN CONTAINING PROTEIN 1-RELATED"/>
    <property type="match status" value="1"/>
</dbReference>
<dbReference type="InterPro" id="IPR040183">
    <property type="entry name" value="THUMPD1-like"/>
</dbReference>
<dbReference type="AlphaFoldDB" id="A0A4Y7PMB6"/>
<protein>
    <recommendedName>
        <fullName evidence="3">THUMP domain-containing protein</fullName>
    </recommendedName>
</protein>
<evidence type="ECO:0000256" key="2">
    <source>
        <dbReference type="SAM" id="MobiDB-lite"/>
    </source>
</evidence>
<keyword evidence="5" id="KW-1185">Reference proteome</keyword>
<reference evidence="4 5" key="1">
    <citation type="submission" date="2018-06" db="EMBL/GenBank/DDBJ databases">
        <title>A transcriptomic atlas of mushroom development highlights an independent origin of complex multicellularity.</title>
        <authorList>
            <consortium name="DOE Joint Genome Institute"/>
            <person name="Krizsan K."/>
            <person name="Almasi E."/>
            <person name="Merenyi Z."/>
            <person name="Sahu N."/>
            <person name="Viragh M."/>
            <person name="Koszo T."/>
            <person name="Mondo S."/>
            <person name="Kiss B."/>
            <person name="Balint B."/>
            <person name="Kues U."/>
            <person name="Barry K."/>
            <person name="Hegedus J.C."/>
            <person name="Henrissat B."/>
            <person name="Johnson J."/>
            <person name="Lipzen A."/>
            <person name="Ohm R."/>
            <person name="Nagy I."/>
            <person name="Pangilinan J."/>
            <person name="Yan J."/>
            <person name="Xiong Y."/>
            <person name="Grigoriev I.V."/>
            <person name="Hibbett D.S."/>
            <person name="Nagy L.G."/>
        </authorList>
    </citation>
    <scope>NUCLEOTIDE SEQUENCE [LARGE SCALE GENOMIC DNA]</scope>
    <source>
        <strain evidence="4 5">SZMC22713</strain>
    </source>
</reference>
<evidence type="ECO:0000259" key="3">
    <source>
        <dbReference type="PROSITE" id="PS51165"/>
    </source>
</evidence>
<keyword evidence="1" id="KW-0694">RNA-binding</keyword>
<sequence length="260" mass="29577">MAENRRKRHSNGPSKWARHGQNVHGPGIWATCVKGKEKQTVGELYDLFDSLAEKLWPVARGGVDDDEIPSDEEDVEKAFAKEIAIIKQPRKEKRFANCQTDTPCAIYISCKPPVDPVLLIQTHVQNVEKTGVTRTRSTHRLIPIADTCDVNAQDITSLCKRVVVPSFETEETHVLRYKIDLRIRNHNTLTREDIILTIAKCIPAHHKVDLVDPEMFILVEVFKSVCGMSVVRDYHRYKKFNVIEIAQSRNGETEGVPDKK</sequence>
<feature type="compositionally biased region" description="Basic residues" evidence="2">
    <location>
        <begin position="1"/>
        <end position="10"/>
    </location>
</feature>
<dbReference type="STRING" id="50990.A0A4Y7PMB6"/>
<feature type="domain" description="THUMP" evidence="3">
    <location>
        <begin position="126"/>
        <end position="232"/>
    </location>
</feature>
<dbReference type="Gene3D" id="3.30.2300.10">
    <property type="entry name" value="THUMP superfamily"/>
    <property type="match status" value="1"/>
</dbReference>
<dbReference type="VEuPathDB" id="FungiDB:BD410DRAFT_617007"/>
<accession>A0A4Y7PMB6</accession>
<dbReference type="InterPro" id="IPR004114">
    <property type="entry name" value="THUMP_dom"/>
</dbReference>
<evidence type="ECO:0000313" key="4">
    <source>
        <dbReference type="EMBL" id="TDL16547.1"/>
    </source>
</evidence>
<dbReference type="SMART" id="SM00981">
    <property type="entry name" value="THUMP"/>
    <property type="match status" value="1"/>
</dbReference>
<gene>
    <name evidence="4" type="ORF">BD410DRAFT_617007</name>
</gene>
<dbReference type="OrthoDB" id="367221at2759"/>
<dbReference type="GO" id="GO:0006400">
    <property type="term" value="P:tRNA modification"/>
    <property type="evidence" value="ECO:0007669"/>
    <property type="project" value="InterPro"/>
</dbReference>
<evidence type="ECO:0000313" key="5">
    <source>
        <dbReference type="Proteomes" id="UP000294933"/>
    </source>
</evidence>
<dbReference type="GO" id="GO:0003723">
    <property type="term" value="F:RNA binding"/>
    <property type="evidence" value="ECO:0007669"/>
    <property type="project" value="UniProtKB-UniRule"/>
</dbReference>
<dbReference type="CDD" id="cd11717">
    <property type="entry name" value="THUMP_THUMPD1_like"/>
    <property type="match status" value="1"/>
</dbReference>
<dbReference type="PANTHER" id="PTHR13452:SF10">
    <property type="entry name" value="THUMP DOMAIN-CONTAINING PROTEIN 1"/>
    <property type="match status" value="1"/>
</dbReference>
<organism evidence="4 5">
    <name type="scientific">Rickenella mellea</name>
    <dbReference type="NCBI Taxonomy" id="50990"/>
    <lineage>
        <taxon>Eukaryota</taxon>
        <taxon>Fungi</taxon>
        <taxon>Dikarya</taxon>
        <taxon>Basidiomycota</taxon>
        <taxon>Agaricomycotina</taxon>
        <taxon>Agaricomycetes</taxon>
        <taxon>Hymenochaetales</taxon>
        <taxon>Rickenellaceae</taxon>
        <taxon>Rickenella</taxon>
    </lineage>
</organism>
<dbReference type="SUPFAM" id="SSF143437">
    <property type="entry name" value="THUMP domain-like"/>
    <property type="match status" value="1"/>
</dbReference>
<evidence type="ECO:0000256" key="1">
    <source>
        <dbReference type="PROSITE-ProRule" id="PRU00529"/>
    </source>
</evidence>
<dbReference type="PROSITE" id="PS51165">
    <property type="entry name" value="THUMP"/>
    <property type="match status" value="1"/>
</dbReference>
<proteinExistence type="predicted"/>
<dbReference type="Proteomes" id="UP000294933">
    <property type="component" value="Unassembled WGS sequence"/>
</dbReference>
<dbReference type="EMBL" id="ML170240">
    <property type="protein sequence ID" value="TDL16547.1"/>
    <property type="molecule type" value="Genomic_DNA"/>
</dbReference>
<dbReference type="Pfam" id="PF02926">
    <property type="entry name" value="THUMP"/>
    <property type="match status" value="1"/>
</dbReference>
<dbReference type="FunFam" id="3.30.2300.10:FF:000001">
    <property type="entry name" value="THUMP domain-containing protein 1"/>
    <property type="match status" value="1"/>
</dbReference>
<name>A0A4Y7PMB6_9AGAM</name>